<reference evidence="1" key="2">
    <citation type="submission" date="2012-12" db="EMBL/GenBank/DDBJ databases">
        <authorList>
            <consortium name="WormBase Consortium"/>
            <person name="Ghedin E."/>
            <person name="Paulini M."/>
        </authorList>
    </citation>
    <scope>NUCLEOTIDE SEQUENCE</scope>
    <source>
        <strain evidence="1">FR3</strain>
    </source>
</reference>
<evidence type="ECO:0000313" key="1">
    <source>
        <dbReference type="EMBL" id="CDP93399.1"/>
    </source>
</evidence>
<protein>
    <submittedName>
        <fullName evidence="1">Bm4818, isoform c</fullName>
    </submittedName>
</protein>
<organism evidence="1">
    <name type="scientific">Brugia malayi</name>
    <name type="common">Filarial nematode worm</name>
    <dbReference type="NCBI Taxonomy" id="6279"/>
    <lineage>
        <taxon>Eukaryota</taxon>
        <taxon>Metazoa</taxon>
        <taxon>Ecdysozoa</taxon>
        <taxon>Nematoda</taxon>
        <taxon>Chromadorea</taxon>
        <taxon>Rhabditida</taxon>
        <taxon>Spirurina</taxon>
        <taxon>Spiruromorpha</taxon>
        <taxon>Filarioidea</taxon>
        <taxon>Onchocercidae</taxon>
        <taxon>Brugia</taxon>
    </lineage>
</organism>
<gene>
    <name evidence="1" type="primary">Bm4818</name>
    <name evidence="1" type="ORF">BM_Bm4818</name>
</gene>
<sequence length="78" mass="8979">MQKKRAEAQRQRSNRFLSALLAANAPFYHSLRPFRMQTCRTKCTSFSVTTALNRLMVEPPTNDIVLTPTVYHREQPGV</sequence>
<proteinExistence type="predicted"/>
<reference evidence="1" key="1">
    <citation type="journal article" date="2007" name="Science">
        <title>Draft genome of the filarial nematode parasite Brugia malayi.</title>
        <authorList>
            <person name="Ghedin E."/>
            <person name="Wang S."/>
            <person name="Spiro D."/>
            <person name="Caler E."/>
            <person name="Zhao Q."/>
            <person name="Crabtree J."/>
            <person name="Allen J.E."/>
            <person name="Delcher A.L."/>
            <person name="Guiliano D.B."/>
            <person name="Miranda-Saavedra D."/>
            <person name="Angiuoli S.V."/>
            <person name="Creasy T."/>
            <person name="Amedeo P."/>
            <person name="Haas B."/>
            <person name="El-Sayed N.M."/>
            <person name="Wortman J.R."/>
            <person name="Feldblyum T."/>
            <person name="Tallon L."/>
            <person name="Schatz M."/>
            <person name="Shumway M."/>
            <person name="Koo H."/>
            <person name="Salzberg S.L."/>
            <person name="Schobel S."/>
            <person name="Pertea M."/>
            <person name="Pop M."/>
            <person name="White O."/>
            <person name="Barton G.J."/>
            <person name="Carlow C.K."/>
            <person name="Crawford M.J."/>
            <person name="Daub J."/>
            <person name="Dimmic M.W."/>
            <person name="Estes C.F."/>
            <person name="Foster J.M."/>
            <person name="Ganatra M."/>
            <person name="Gregory W.F."/>
            <person name="Johnson N.M."/>
            <person name="Jin J."/>
            <person name="Komuniecki R."/>
            <person name="Korf I."/>
            <person name="Kumar S."/>
            <person name="Laney S."/>
            <person name="Li B.W."/>
            <person name="Li W."/>
            <person name="Lindblom T.H."/>
            <person name="Lustigman S."/>
            <person name="Ma D."/>
            <person name="Maina C.V."/>
            <person name="Martin D.M."/>
            <person name="McCarter J.P."/>
            <person name="McReynolds L."/>
            <person name="Mitreva M."/>
            <person name="Nutman T.B."/>
            <person name="Parkinson J."/>
            <person name="Peregrin-Alvarez J.M."/>
            <person name="Poole C."/>
            <person name="Ren Q."/>
            <person name="Saunders L."/>
            <person name="Sluder A.E."/>
            <person name="Smith K."/>
            <person name="Stanke M."/>
            <person name="Unnasch T.R."/>
            <person name="Ware J."/>
            <person name="Wei A.D."/>
            <person name="Weil G."/>
            <person name="Williams D.J."/>
            <person name="Zhang Y."/>
            <person name="Williams S.A."/>
            <person name="Fraser-Liggett C."/>
            <person name="Slatko B."/>
            <person name="Blaxter M.L."/>
            <person name="Scott A.L."/>
        </authorList>
    </citation>
    <scope>NUCLEOTIDE SEQUENCE</scope>
    <source>
        <strain evidence="1">FR3</strain>
    </source>
</reference>
<dbReference type="AlphaFoldDB" id="A0A1I9G109"/>
<dbReference type="EMBL" id="LN856868">
    <property type="protein sequence ID" value="CDP93399.1"/>
    <property type="molecule type" value="Genomic_DNA"/>
</dbReference>
<name>A0A1I9G109_BRUMA</name>
<accession>A0A1I9G109</accession>